<accession>A0A0E9PLN2</accession>
<sequence length="78" mass="9083">MSLSAGLVYLSLYSFFLSLSLPLLPDHESETKSLQDKLSGMDRPQVDVKSLNCLKWFQKLQIKSMYRFKIQHNTVIFK</sequence>
<keyword evidence="1" id="KW-0732">Signal</keyword>
<feature type="chain" id="PRO_5002430736" evidence="1">
    <location>
        <begin position="23"/>
        <end position="78"/>
    </location>
</feature>
<dbReference type="EMBL" id="GBXM01103036">
    <property type="protein sequence ID" value="JAH05541.1"/>
    <property type="molecule type" value="Transcribed_RNA"/>
</dbReference>
<feature type="signal peptide" evidence="1">
    <location>
        <begin position="1"/>
        <end position="22"/>
    </location>
</feature>
<reference evidence="2" key="2">
    <citation type="journal article" date="2015" name="Fish Shellfish Immunol.">
        <title>Early steps in the European eel (Anguilla anguilla)-Vibrio vulnificus interaction in the gills: Role of the RtxA13 toxin.</title>
        <authorList>
            <person name="Callol A."/>
            <person name="Pajuelo D."/>
            <person name="Ebbesson L."/>
            <person name="Teles M."/>
            <person name="MacKenzie S."/>
            <person name="Amaro C."/>
        </authorList>
    </citation>
    <scope>NUCLEOTIDE SEQUENCE</scope>
</reference>
<proteinExistence type="predicted"/>
<evidence type="ECO:0000313" key="2">
    <source>
        <dbReference type="EMBL" id="JAH05541.1"/>
    </source>
</evidence>
<reference evidence="2" key="1">
    <citation type="submission" date="2014-11" db="EMBL/GenBank/DDBJ databases">
        <authorList>
            <person name="Amaro Gonzalez C."/>
        </authorList>
    </citation>
    <scope>NUCLEOTIDE SEQUENCE</scope>
</reference>
<protein>
    <submittedName>
        <fullName evidence="2">Uncharacterized protein</fullName>
    </submittedName>
</protein>
<evidence type="ECO:0000256" key="1">
    <source>
        <dbReference type="SAM" id="SignalP"/>
    </source>
</evidence>
<dbReference type="AlphaFoldDB" id="A0A0E9PLN2"/>
<name>A0A0E9PLN2_ANGAN</name>
<organism evidence="2">
    <name type="scientific">Anguilla anguilla</name>
    <name type="common">European freshwater eel</name>
    <name type="synonym">Muraena anguilla</name>
    <dbReference type="NCBI Taxonomy" id="7936"/>
    <lineage>
        <taxon>Eukaryota</taxon>
        <taxon>Metazoa</taxon>
        <taxon>Chordata</taxon>
        <taxon>Craniata</taxon>
        <taxon>Vertebrata</taxon>
        <taxon>Euteleostomi</taxon>
        <taxon>Actinopterygii</taxon>
        <taxon>Neopterygii</taxon>
        <taxon>Teleostei</taxon>
        <taxon>Anguilliformes</taxon>
        <taxon>Anguillidae</taxon>
        <taxon>Anguilla</taxon>
    </lineage>
</organism>